<evidence type="ECO:0000256" key="1">
    <source>
        <dbReference type="SAM" id="Phobius"/>
    </source>
</evidence>
<dbReference type="OrthoDB" id="5429634at2759"/>
<name>A0A9P4U3V9_9PEZI</name>
<protein>
    <recommendedName>
        <fullName evidence="2">DUF6536 domain-containing protein</fullName>
    </recommendedName>
</protein>
<feature type="transmembrane region" description="Helical" evidence="1">
    <location>
        <begin position="351"/>
        <end position="373"/>
    </location>
</feature>
<dbReference type="EMBL" id="MU007011">
    <property type="protein sequence ID" value="KAF2436011.1"/>
    <property type="molecule type" value="Genomic_DNA"/>
</dbReference>
<feature type="transmembrane region" description="Helical" evidence="1">
    <location>
        <begin position="437"/>
        <end position="456"/>
    </location>
</feature>
<organism evidence="3 4">
    <name type="scientific">Tothia fuscella</name>
    <dbReference type="NCBI Taxonomy" id="1048955"/>
    <lineage>
        <taxon>Eukaryota</taxon>
        <taxon>Fungi</taxon>
        <taxon>Dikarya</taxon>
        <taxon>Ascomycota</taxon>
        <taxon>Pezizomycotina</taxon>
        <taxon>Dothideomycetes</taxon>
        <taxon>Pleosporomycetidae</taxon>
        <taxon>Venturiales</taxon>
        <taxon>Cylindrosympodiaceae</taxon>
        <taxon>Tothia</taxon>
    </lineage>
</organism>
<dbReference type="InterPro" id="IPR046623">
    <property type="entry name" value="DUF6536"/>
</dbReference>
<reference evidence="3" key="1">
    <citation type="journal article" date="2020" name="Stud. Mycol.">
        <title>101 Dothideomycetes genomes: a test case for predicting lifestyles and emergence of pathogens.</title>
        <authorList>
            <person name="Haridas S."/>
            <person name="Albert R."/>
            <person name="Binder M."/>
            <person name="Bloem J."/>
            <person name="Labutti K."/>
            <person name="Salamov A."/>
            <person name="Andreopoulos B."/>
            <person name="Baker S."/>
            <person name="Barry K."/>
            <person name="Bills G."/>
            <person name="Bluhm B."/>
            <person name="Cannon C."/>
            <person name="Castanera R."/>
            <person name="Culley D."/>
            <person name="Daum C."/>
            <person name="Ezra D."/>
            <person name="Gonzalez J."/>
            <person name="Henrissat B."/>
            <person name="Kuo A."/>
            <person name="Liang C."/>
            <person name="Lipzen A."/>
            <person name="Lutzoni F."/>
            <person name="Magnuson J."/>
            <person name="Mondo S."/>
            <person name="Nolan M."/>
            <person name="Ohm R."/>
            <person name="Pangilinan J."/>
            <person name="Park H.-J."/>
            <person name="Ramirez L."/>
            <person name="Alfaro M."/>
            <person name="Sun H."/>
            <person name="Tritt A."/>
            <person name="Yoshinaga Y."/>
            <person name="Zwiers L.-H."/>
            <person name="Turgeon B."/>
            <person name="Goodwin S."/>
            <person name="Spatafora J."/>
            <person name="Crous P."/>
            <person name="Grigoriev I."/>
        </authorList>
    </citation>
    <scope>NUCLEOTIDE SEQUENCE</scope>
    <source>
        <strain evidence="3">CBS 130266</strain>
    </source>
</reference>
<keyword evidence="1" id="KW-0472">Membrane</keyword>
<dbReference type="Pfam" id="PF20163">
    <property type="entry name" value="DUF6536"/>
    <property type="match status" value="1"/>
</dbReference>
<keyword evidence="1" id="KW-0812">Transmembrane</keyword>
<feature type="transmembrane region" description="Helical" evidence="1">
    <location>
        <begin position="528"/>
        <end position="547"/>
    </location>
</feature>
<feature type="transmembrane region" description="Helical" evidence="1">
    <location>
        <begin position="87"/>
        <end position="106"/>
    </location>
</feature>
<dbReference type="Proteomes" id="UP000800235">
    <property type="component" value="Unassembled WGS sequence"/>
</dbReference>
<feature type="domain" description="DUF6536" evidence="2">
    <location>
        <begin position="35"/>
        <end position="190"/>
    </location>
</feature>
<sequence length="653" mass="72963">MGNVYEPVSTEAITDIDPEVRRSTTIGRWVNASGWRFGVTCCALLTSFVFIINFAILIWTLCQYGLGNDGRQVLYDGSCETVRKLNLVIHLVINIFSTVLLSLSNYCMQCLSAAPRTDVDKAHRDQKDSTWLDIGVPSVRNLFRINRTRVVFWVSLGFSSLPLHLLFNSAVFSSIASYSYPIIVTDSRFLTRSVNMTDVHGLSHLSYQEDNYFRNGTKYTTTYSAENILTSAAGINSSASRLSQKVQSGMLQRLEVADCISAYAKDFVTSHGGLVLILSSPTQVTRNYSTAPIYEMTPNWSNEDNVMYSDWSLSDGANEILTPGFVNKMASRVDYCLSEELPERCKLQASFHIVIIVLILNIVKASLMFATVFKIGEAPLLTVGDAVASFINRPDSTTRNECLTSKAEMAKRNPMQVMPRPYSARRQFWFSAVSRQRWLLCFLMIMTAIIVSGSLLDRGKNRLRELGINGDVRSLWKLGIGAISILTIIDWSVPSEAAEWNGFAQERKGLRVSDRPQGAQRSTYFLQLPYRIAIPLMVISGLLHWLVSQSIFLVNIDGYWWDNETGEYKQDSNYTGDMNTNLIHRISCGFSPISILFVILIGLAMIVAAVVVGLRRFDSSIPLATSSSIIISACCHLDPLEMKEGDISLKPLQ</sequence>
<dbReference type="PANTHER" id="PTHR35395">
    <property type="entry name" value="DUF6536 DOMAIN-CONTAINING PROTEIN"/>
    <property type="match status" value="1"/>
</dbReference>
<gene>
    <name evidence="3" type="ORF">EJ08DRAFT_655712</name>
</gene>
<accession>A0A9P4U3V9</accession>
<evidence type="ECO:0000313" key="4">
    <source>
        <dbReference type="Proteomes" id="UP000800235"/>
    </source>
</evidence>
<feature type="transmembrane region" description="Helical" evidence="1">
    <location>
        <begin position="150"/>
        <end position="167"/>
    </location>
</feature>
<feature type="transmembrane region" description="Helical" evidence="1">
    <location>
        <begin position="37"/>
        <end position="66"/>
    </location>
</feature>
<proteinExistence type="predicted"/>
<feature type="transmembrane region" description="Helical" evidence="1">
    <location>
        <begin position="593"/>
        <end position="614"/>
    </location>
</feature>
<dbReference type="PANTHER" id="PTHR35395:SF1">
    <property type="entry name" value="DUF6536 DOMAIN-CONTAINING PROTEIN"/>
    <property type="match status" value="1"/>
</dbReference>
<evidence type="ECO:0000313" key="3">
    <source>
        <dbReference type="EMBL" id="KAF2436011.1"/>
    </source>
</evidence>
<keyword evidence="4" id="KW-1185">Reference proteome</keyword>
<dbReference type="AlphaFoldDB" id="A0A9P4U3V9"/>
<comment type="caution">
    <text evidence="3">The sequence shown here is derived from an EMBL/GenBank/DDBJ whole genome shotgun (WGS) entry which is preliminary data.</text>
</comment>
<keyword evidence="1" id="KW-1133">Transmembrane helix</keyword>
<evidence type="ECO:0000259" key="2">
    <source>
        <dbReference type="Pfam" id="PF20163"/>
    </source>
</evidence>